<organism evidence="1 2">
    <name type="scientific">Paramecium octaurelia</name>
    <dbReference type="NCBI Taxonomy" id="43137"/>
    <lineage>
        <taxon>Eukaryota</taxon>
        <taxon>Sar</taxon>
        <taxon>Alveolata</taxon>
        <taxon>Ciliophora</taxon>
        <taxon>Intramacronucleata</taxon>
        <taxon>Oligohymenophorea</taxon>
        <taxon>Peniculida</taxon>
        <taxon>Parameciidae</taxon>
        <taxon>Paramecium</taxon>
    </lineage>
</organism>
<reference evidence="1" key="1">
    <citation type="submission" date="2021-01" db="EMBL/GenBank/DDBJ databases">
        <authorList>
            <consortium name="Genoscope - CEA"/>
            <person name="William W."/>
        </authorList>
    </citation>
    <scope>NUCLEOTIDE SEQUENCE</scope>
</reference>
<gene>
    <name evidence="1" type="ORF">POCTA_138.1.T0050044</name>
</gene>
<dbReference type="EMBL" id="CAJJDP010000004">
    <property type="protein sequence ID" value="CAD8133748.1"/>
    <property type="molecule type" value="Genomic_DNA"/>
</dbReference>
<evidence type="ECO:0000313" key="2">
    <source>
        <dbReference type="Proteomes" id="UP000683925"/>
    </source>
</evidence>
<comment type="caution">
    <text evidence="1">The sequence shown here is derived from an EMBL/GenBank/DDBJ whole genome shotgun (WGS) entry which is preliminary data.</text>
</comment>
<evidence type="ECO:0000313" key="1">
    <source>
        <dbReference type="EMBL" id="CAD8133748.1"/>
    </source>
</evidence>
<dbReference type="Proteomes" id="UP000683925">
    <property type="component" value="Unassembled WGS sequence"/>
</dbReference>
<proteinExistence type="predicted"/>
<protein>
    <submittedName>
        <fullName evidence="1">Uncharacterized protein</fullName>
    </submittedName>
</protein>
<accession>A0A8S1S0B7</accession>
<dbReference type="OMA" id="NCIGQIK"/>
<name>A0A8S1S0B7_PAROT</name>
<dbReference type="AlphaFoldDB" id="A0A8S1S0B7"/>
<sequence length="210" mass="24228">MKNGDLTRKKESQNKKNYYLLYSLRLNKLTVQSKLFLVNEFAYTAQETQNIQLAIPPKKVSIPIVIVNVQDQLIRNRTLQQKQCSSVQDATINAPNKYVNALKVPKQITKPILKFDMIASTKSRANGEMKWLIPNCIGQIKVKLAQNSRSQYHILSYKCCMLCSSLQSKTNNRAYRKNNNKQVYLCAQTFFVYPSQFIQASLFYSNLTQN</sequence>
<dbReference type="OrthoDB" id="10376234at2759"/>
<keyword evidence="2" id="KW-1185">Reference proteome</keyword>